<sequence>MYTTIAMVYNSYEHFDLVDPRLSSPNPLACINRGEDREFFVLLTNDREGIDQVIPVVSVCRRLANALISSEVGRGSHKMQAKGITGSIDSCRALSCHHLSQSSHTIHSIARVSSSLSDMSEPLSSTLIPDGNQVNAAGSGNTVLQAWSNGLLDNQAWITSKCSQLNS</sequence>
<protein>
    <submittedName>
        <fullName evidence="2">Uncharacterized protein LOC111316543</fullName>
    </submittedName>
</protein>
<evidence type="ECO:0000313" key="2">
    <source>
        <dbReference type="RefSeq" id="XP_022774248.1"/>
    </source>
</evidence>
<dbReference type="KEGG" id="dzi:111316543"/>
<evidence type="ECO:0000313" key="1">
    <source>
        <dbReference type="Proteomes" id="UP000515121"/>
    </source>
</evidence>
<dbReference type="AlphaFoldDB" id="A0A6P6BAX4"/>
<organism evidence="1 2">
    <name type="scientific">Durio zibethinus</name>
    <name type="common">Durian</name>
    <dbReference type="NCBI Taxonomy" id="66656"/>
    <lineage>
        <taxon>Eukaryota</taxon>
        <taxon>Viridiplantae</taxon>
        <taxon>Streptophyta</taxon>
        <taxon>Embryophyta</taxon>
        <taxon>Tracheophyta</taxon>
        <taxon>Spermatophyta</taxon>
        <taxon>Magnoliopsida</taxon>
        <taxon>eudicotyledons</taxon>
        <taxon>Gunneridae</taxon>
        <taxon>Pentapetalae</taxon>
        <taxon>rosids</taxon>
        <taxon>malvids</taxon>
        <taxon>Malvales</taxon>
        <taxon>Malvaceae</taxon>
        <taxon>Helicteroideae</taxon>
        <taxon>Durio</taxon>
    </lineage>
</organism>
<proteinExistence type="predicted"/>
<dbReference type="RefSeq" id="XP_022774248.1">
    <property type="nucleotide sequence ID" value="XM_022918513.1"/>
</dbReference>
<gene>
    <name evidence="2" type="primary">LOC111316543</name>
</gene>
<dbReference type="Proteomes" id="UP000515121">
    <property type="component" value="Unplaced"/>
</dbReference>
<accession>A0A6P6BAX4</accession>
<reference evidence="2" key="1">
    <citation type="submission" date="2025-08" db="UniProtKB">
        <authorList>
            <consortium name="RefSeq"/>
        </authorList>
    </citation>
    <scope>IDENTIFICATION</scope>
    <source>
        <tissue evidence="2">Fruit stalk</tissue>
    </source>
</reference>
<dbReference type="GeneID" id="111316543"/>
<name>A0A6P6BAX4_DURZI</name>
<keyword evidence="1" id="KW-1185">Reference proteome</keyword>